<accession>X1R494</accession>
<dbReference type="InterPro" id="IPR050301">
    <property type="entry name" value="NTE"/>
</dbReference>
<reference evidence="5" key="1">
    <citation type="journal article" date="2014" name="Front. Microbiol.">
        <title>High frequency of phylogenetically diverse reductive dehalogenase-homologous genes in deep subseafloor sedimentary metagenomes.</title>
        <authorList>
            <person name="Kawai M."/>
            <person name="Futagami T."/>
            <person name="Toyoda A."/>
            <person name="Takaki Y."/>
            <person name="Nishi S."/>
            <person name="Hori S."/>
            <person name="Arai W."/>
            <person name="Tsubouchi T."/>
            <person name="Morono Y."/>
            <person name="Uchiyama I."/>
            <person name="Ito T."/>
            <person name="Fujiyama A."/>
            <person name="Inagaki F."/>
            <person name="Takami H."/>
        </authorList>
    </citation>
    <scope>NUCLEOTIDE SEQUENCE</scope>
    <source>
        <strain evidence="5">Expedition CK06-06</strain>
    </source>
</reference>
<evidence type="ECO:0000256" key="3">
    <source>
        <dbReference type="ARBA" id="ARBA00023098"/>
    </source>
</evidence>
<dbReference type="SUPFAM" id="SSF52151">
    <property type="entry name" value="FabD/lysophospholipase-like"/>
    <property type="match status" value="1"/>
</dbReference>
<dbReference type="PANTHER" id="PTHR14226">
    <property type="entry name" value="NEUROPATHY TARGET ESTERASE/SWISS CHEESE D.MELANOGASTER"/>
    <property type="match status" value="1"/>
</dbReference>
<dbReference type="PROSITE" id="PS51635">
    <property type="entry name" value="PNPLA"/>
    <property type="match status" value="1"/>
</dbReference>
<evidence type="ECO:0000256" key="2">
    <source>
        <dbReference type="ARBA" id="ARBA00022963"/>
    </source>
</evidence>
<keyword evidence="3" id="KW-0443">Lipid metabolism</keyword>
<dbReference type="PANTHER" id="PTHR14226:SF29">
    <property type="entry name" value="NEUROPATHY TARGET ESTERASE SWS"/>
    <property type="match status" value="1"/>
</dbReference>
<evidence type="ECO:0000259" key="4">
    <source>
        <dbReference type="PROSITE" id="PS51635"/>
    </source>
</evidence>
<keyword evidence="1" id="KW-0378">Hydrolase</keyword>
<gene>
    <name evidence="5" type="ORF">S12H4_16007</name>
</gene>
<dbReference type="GO" id="GO:0016787">
    <property type="term" value="F:hydrolase activity"/>
    <property type="evidence" value="ECO:0007669"/>
    <property type="project" value="UniProtKB-KW"/>
</dbReference>
<dbReference type="AlphaFoldDB" id="X1R494"/>
<name>X1R494_9ZZZZ</name>
<dbReference type="EMBL" id="BARW01007723">
    <property type="protein sequence ID" value="GAI75363.1"/>
    <property type="molecule type" value="Genomic_DNA"/>
</dbReference>
<dbReference type="InterPro" id="IPR002641">
    <property type="entry name" value="PNPLA_dom"/>
</dbReference>
<dbReference type="Pfam" id="PF01734">
    <property type="entry name" value="Patatin"/>
    <property type="match status" value="1"/>
</dbReference>
<proteinExistence type="predicted"/>
<sequence length="215" mass="22695">MKKDGGPSLALVIGSGGIKCAAAIGVMQVLENSNIDVDMVVGCSGGAVYGAAIALGFSSDQMIEASAQAWTSDITHRINFSSLLKIIFPKRFGFDDEIGIIDDRIITGNIETIFGAKTAFADTRIPFYCVATDFHTGEPVIMSKGKLAKAVRISSGIPIIFKPLEWENKLLIDGALSNPLPVDVAIKAGADLIIALGFEPPLQQTVNSQRANSGL</sequence>
<keyword evidence="2" id="KW-0442">Lipid degradation</keyword>
<feature type="domain" description="PNPLA" evidence="4">
    <location>
        <begin position="11"/>
        <end position="186"/>
    </location>
</feature>
<evidence type="ECO:0000313" key="5">
    <source>
        <dbReference type="EMBL" id="GAI75363.1"/>
    </source>
</evidence>
<comment type="caution">
    <text evidence="5">The sequence shown here is derived from an EMBL/GenBank/DDBJ whole genome shotgun (WGS) entry which is preliminary data.</text>
</comment>
<feature type="non-terminal residue" evidence="5">
    <location>
        <position position="215"/>
    </location>
</feature>
<dbReference type="Gene3D" id="3.40.1090.10">
    <property type="entry name" value="Cytosolic phospholipase A2 catalytic domain"/>
    <property type="match status" value="2"/>
</dbReference>
<protein>
    <recommendedName>
        <fullName evidence="4">PNPLA domain-containing protein</fullName>
    </recommendedName>
</protein>
<dbReference type="InterPro" id="IPR016035">
    <property type="entry name" value="Acyl_Trfase/lysoPLipase"/>
</dbReference>
<organism evidence="5">
    <name type="scientific">marine sediment metagenome</name>
    <dbReference type="NCBI Taxonomy" id="412755"/>
    <lineage>
        <taxon>unclassified sequences</taxon>
        <taxon>metagenomes</taxon>
        <taxon>ecological metagenomes</taxon>
    </lineage>
</organism>
<dbReference type="GO" id="GO:0016042">
    <property type="term" value="P:lipid catabolic process"/>
    <property type="evidence" value="ECO:0007669"/>
    <property type="project" value="UniProtKB-KW"/>
</dbReference>
<evidence type="ECO:0000256" key="1">
    <source>
        <dbReference type="ARBA" id="ARBA00022801"/>
    </source>
</evidence>